<dbReference type="Proteomes" id="UP000789759">
    <property type="component" value="Unassembled WGS sequence"/>
</dbReference>
<evidence type="ECO:0000313" key="1">
    <source>
        <dbReference type="EMBL" id="CAG8838841.1"/>
    </source>
</evidence>
<name>A0A9N9KK05_9GLOM</name>
<organism evidence="1 2">
    <name type="scientific">Cetraspora pellucida</name>
    <dbReference type="NCBI Taxonomy" id="1433469"/>
    <lineage>
        <taxon>Eukaryota</taxon>
        <taxon>Fungi</taxon>
        <taxon>Fungi incertae sedis</taxon>
        <taxon>Mucoromycota</taxon>
        <taxon>Glomeromycotina</taxon>
        <taxon>Glomeromycetes</taxon>
        <taxon>Diversisporales</taxon>
        <taxon>Gigasporaceae</taxon>
        <taxon>Cetraspora</taxon>
    </lineage>
</organism>
<comment type="caution">
    <text evidence="1">The sequence shown here is derived from an EMBL/GenBank/DDBJ whole genome shotgun (WGS) entry which is preliminary data.</text>
</comment>
<feature type="non-terminal residue" evidence="1">
    <location>
        <position position="76"/>
    </location>
</feature>
<proteinExistence type="predicted"/>
<gene>
    <name evidence="1" type="ORF">CPELLU_LOCUS21759</name>
</gene>
<protein>
    <submittedName>
        <fullName evidence="1">19521_t:CDS:1</fullName>
    </submittedName>
</protein>
<accession>A0A9N9KK05</accession>
<reference evidence="1" key="1">
    <citation type="submission" date="2021-06" db="EMBL/GenBank/DDBJ databases">
        <authorList>
            <person name="Kallberg Y."/>
            <person name="Tangrot J."/>
            <person name="Rosling A."/>
        </authorList>
    </citation>
    <scope>NUCLEOTIDE SEQUENCE</scope>
    <source>
        <strain evidence="1">FL966</strain>
    </source>
</reference>
<sequence length="76" mass="9048">MVPQTKRQKQISNLPREKGRYLNQKNQIFIESLNITTIKSQEEWTENELVEFEEVGTRLINEILGWHKDAAKHLRT</sequence>
<dbReference type="EMBL" id="CAJVQA010085468">
    <property type="protein sequence ID" value="CAG8838841.1"/>
    <property type="molecule type" value="Genomic_DNA"/>
</dbReference>
<evidence type="ECO:0000313" key="2">
    <source>
        <dbReference type="Proteomes" id="UP000789759"/>
    </source>
</evidence>
<keyword evidence="2" id="KW-1185">Reference proteome</keyword>
<dbReference type="OrthoDB" id="2389367at2759"/>
<dbReference type="AlphaFoldDB" id="A0A9N9KK05"/>